<evidence type="ECO:0000256" key="2">
    <source>
        <dbReference type="SAM" id="MobiDB-lite"/>
    </source>
</evidence>
<dbReference type="InterPro" id="IPR000089">
    <property type="entry name" value="Biotin_lipoyl"/>
</dbReference>
<feature type="region of interest" description="Disordered" evidence="2">
    <location>
        <begin position="33"/>
        <end position="73"/>
    </location>
</feature>
<dbReference type="InterPro" id="IPR050709">
    <property type="entry name" value="Biotin_Carboxyl_Carrier/Decarb"/>
</dbReference>
<gene>
    <name evidence="4" type="ORF">HZF24_07070</name>
</gene>
<organism evidence="4 5">
    <name type="scientific">Sedimentibacter hydroxybenzoicus DSM 7310</name>
    <dbReference type="NCBI Taxonomy" id="1123245"/>
    <lineage>
        <taxon>Bacteria</taxon>
        <taxon>Bacillati</taxon>
        <taxon>Bacillota</taxon>
        <taxon>Tissierellia</taxon>
        <taxon>Sedimentibacter</taxon>
    </lineage>
</organism>
<dbReference type="CDD" id="cd06850">
    <property type="entry name" value="biotinyl_domain"/>
    <property type="match status" value="1"/>
</dbReference>
<dbReference type="Pfam" id="PF00364">
    <property type="entry name" value="Biotin_lipoyl"/>
    <property type="match status" value="1"/>
</dbReference>
<evidence type="ECO:0000313" key="4">
    <source>
        <dbReference type="EMBL" id="NYB73899.1"/>
    </source>
</evidence>
<accession>A0A974GVZ0</accession>
<dbReference type="PANTHER" id="PTHR45266">
    <property type="entry name" value="OXALOACETATE DECARBOXYLASE ALPHA CHAIN"/>
    <property type="match status" value="1"/>
</dbReference>
<dbReference type="PROSITE" id="PS50968">
    <property type="entry name" value="BIOTINYL_LIPOYL"/>
    <property type="match status" value="1"/>
</dbReference>
<keyword evidence="1" id="KW-0092">Biotin</keyword>
<dbReference type="Proteomes" id="UP000611629">
    <property type="component" value="Unassembled WGS sequence"/>
</dbReference>
<feature type="compositionally biased region" description="Low complexity" evidence="2">
    <location>
        <begin position="33"/>
        <end position="62"/>
    </location>
</feature>
<comment type="caution">
    <text evidence="4">The sequence shown here is derived from an EMBL/GenBank/DDBJ whole genome shotgun (WGS) entry which is preliminary data.</text>
</comment>
<keyword evidence="5" id="KW-1185">Reference proteome</keyword>
<protein>
    <submittedName>
        <fullName evidence="4">Biotin/lipoyl-binding protein</fullName>
    </submittedName>
</protein>
<name>A0A974GVZ0_SEDHY</name>
<dbReference type="PROSITE" id="PS00188">
    <property type="entry name" value="BIOTIN"/>
    <property type="match status" value="1"/>
</dbReference>
<evidence type="ECO:0000259" key="3">
    <source>
        <dbReference type="PROSITE" id="PS50968"/>
    </source>
</evidence>
<dbReference type="SUPFAM" id="SSF51230">
    <property type="entry name" value="Single hybrid motif"/>
    <property type="match status" value="1"/>
</dbReference>
<reference evidence="4" key="1">
    <citation type="submission" date="2020-07" db="EMBL/GenBank/DDBJ databases">
        <title>Genomic analysis of a strain of Sedimentibacter Hydroxybenzoicus DSM7310.</title>
        <authorList>
            <person name="Ma S."/>
        </authorList>
    </citation>
    <scope>NUCLEOTIDE SEQUENCE</scope>
    <source>
        <strain evidence="4">DSM 7310</strain>
    </source>
</reference>
<sequence>MKKFNITVNGKLYAVEVEEVGAGQGGFTYQPVQSVSQPAVQPQPATQPAPAAQSAPKAVKSPEGPATGELITSPMPGTILDIKVTEGQAINAGDVVLILEAMKMENEIVAPNDGVVNKIHTTKSSNVSTGDALVTIG</sequence>
<evidence type="ECO:0000256" key="1">
    <source>
        <dbReference type="ARBA" id="ARBA00023267"/>
    </source>
</evidence>
<dbReference type="InterPro" id="IPR011053">
    <property type="entry name" value="Single_hybrid_motif"/>
</dbReference>
<dbReference type="Gene3D" id="2.40.50.100">
    <property type="match status" value="1"/>
</dbReference>
<dbReference type="InterPro" id="IPR001882">
    <property type="entry name" value="Biotin_BS"/>
</dbReference>
<dbReference type="EMBL" id="JACBNQ010000005">
    <property type="protein sequence ID" value="NYB73899.1"/>
    <property type="molecule type" value="Genomic_DNA"/>
</dbReference>
<feature type="domain" description="Lipoyl-binding" evidence="3">
    <location>
        <begin position="56"/>
        <end position="137"/>
    </location>
</feature>
<dbReference type="FunFam" id="2.40.50.100:FF:000003">
    <property type="entry name" value="Acetyl-CoA carboxylase biotin carboxyl carrier protein"/>
    <property type="match status" value="1"/>
</dbReference>
<proteinExistence type="predicted"/>
<dbReference type="PANTHER" id="PTHR45266:SF3">
    <property type="entry name" value="OXALOACETATE DECARBOXYLASE ALPHA CHAIN"/>
    <property type="match status" value="1"/>
</dbReference>
<evidence type="ECO:0000313" key="5">
    <source>
        <dbReference type="Proteomes" id="UP000611629"/>
    </source>
</evidence>
<dbReference type="RefSeq" id="WP_179237592.1">
    <property type="nucleotide sequence ID" value="NZ_JACBNQ010000005.1"/>
</dbReference>
<dbReference type="AlphaFoldDB" id="A0A974GVZ0"/>